<evidence type="ECO:0000256" key="2">
    <source>
        <dbReference type="ARBA" id="ARBA00006843"/>
    </source>
</evidence>
<evidence type="ECO:0000313" key="8">
    <source>
        <dbReference type="Proteomes" id="UP000472273"/>
    </source>
</evidence>
<comment type="subcellular location">
    <subcellularLocation>
        <location evidence="1">Membrane</location>
    </subcellularLocation>
</comment>
<reference evidence="7" key="1">
    <citation type="submission" date="2025-08" db="UniProtKB">
        <authorList>
            <consortium name="Ensembl"/>
        </authorList>
    </citation>
    <scope>IDENTIFICATION</scope>
</reference>
<accession>A0A670Z238</accession>
<evidence type="ECO:0000313" key="7">
    <source>
        <dbReference type="Ensembl" id="ENSPTXP00000018102.1"/>
    </source>
</evidence>
<sequence length="71" mass="7719">IYLSIYLSFIYLSSRNSNLQGDVDGARRLGRVARFLSILSIVLGSVIIVICSVNLGVFGPITRRLGVLVPP</sequence>
<evidence type="ECO:0000256" key="3">
    <source>
        <dbReference type="ARBA" id="ARBA00022692"/>
    </source>
</evidence>
<keyword evidence="8" id="KW-1185">Reference proteome</keyword>
<keyword evidence="3 6" id="KW-0812">Transmembrane</keyword>
<dbReference type="InterPro" id="IPR051423">
    <property type="entry name" value="CD225/Dispanin"/>
</dbReference>
<evidence type="ECO:0000256" key="4">
    <source>
        <dbReference type="ARBA" id="ARBA00022989"/>
    </source>
</evidence>
<reference evidence="7" key="2">
    <citation type="submission" date="2025-09" db="UniProtKB">
        <authorList>
            <consortium name="Ensembl"/>
        </authorList>
    </citation>
    <scope>IDENTIFICATION</scope>
</reference>
<dbReference type="PANTHER" id="PTHR14948:SF44">
    <property type="entry name" value="PROLINE-RICH TRANSMEMBRANE PROTEIN 1-LIKE"/>
    <property type="match status" value="1"/>
</dbReference>
<dbReference type="AlphaFoldDB" id="A0A670Z238"/>
<evidence type="ECO:0000256" key="5">
    <source>
        <dbReference type="ARBA" id="ARBA00023136"/>
    </source>
</evidence>
<evidence type="ECO:0000256" key="6">
    <source>
        <dbReference type="SAM" id="Phobius"/>
    </source>
</evidence>
<dbReference type="GeneTree" id="ENSGT00940000171319"/>
<dbReference type="Proteomes" id="UP000472273">
    <property type="component" value="Unplaced"/>
</dbReference>
<name>A0A670Z238_PSETE</name>
<dbReference type="PANTHER" id="PTHR14948">
    <property type="entry name" value="NG5"/>
    <property type="match status" value="1"/>
</dbReference>
<dbReference type="InterPro" id="IPR007593">
    <property type="entry name" value="CD225/Dispanin_fam"/>
</dbReference>
<dbReference type="Pfam" id="PF04505">
    <property type="entry name" value="CD225"/>
    <property type="match status" value="1"/>
</dbReference>
<organism evidence="7 8">
    <name type="scientific">Pseudonaja textilis</name>
    <name type="common">Eastern brown snake</name>
    <dbReference type="NCBI Taxonomy" id="8673"/>
    <lineage>
        <taxon>Eukaryota</taxon>
        <taxon>Metazoa</taxon>
        <taxon>Chordata</taxon>
        <taxon>Craniata</taxon>
        <taxon>Vertebrata</taxon>
        <taxon>Euteleostomi</taxon>
        <taxon>Lepidosauria</taxon>
        <taxon>Squamata</taxon>
        <taxon>Bifurcata</taxon>
        <taxon>Unidentata</taxon>
        <taxon>Episquamata</taxon>
        <taxon>Toxicofera</taxon>
        <taxon>Serpentes</taxon>
        <taxon>Colubroidea</taxon>
        <taxon>Elapidae</taxon>
        <taxon>Hydrophiinae</taxon>
        <taxon>Pseudonaja</taxon>
    </lineage>
</organism>
<comment type="similarity">
    <text evidence="2">Belongs to the CD225/Dispanin family.</text>
</comment>
<protein>
    <submittedName>
        <fullName evidence="7">Uncharacterized protein</fullName>
    </submittedName>
</protein>
<dbReference type="Ensembl" id="ENSPTXT00000018646.1">
    <property type="protein sequence ID" value="ENSPTXP00000018102.1"/>
    <property type="gene ID" value="ENSPTXG00000012441.1"/>
</dbReference>
<keyword evidence="4 6" id="KW-1133">Transmembrane helix</keyword>
<dbReference type="GO" id="GO:0016020">
    <property type="term" value="C:membrane"/>
    <property type="evidence" value="ECO:0007669"/>
    <property type="project" value="UniProtKB-SubCell"/>
</dbReference>
<proteinExistence type="inferred from homology"/>
<feature type="transmembrane region" description="Helical" evidence="6">
    <location>
        <begin position="35"/>
        <end position="61"/>
    </location>
</feature>
<keyword evidence="5 6" id="KW-0472">Membrane</keyword>
<evidence type="ECO:0000256" key="1">
    <source>
        <dbReference type="ARBA" id="ARBA00004370"/>
    </source>
</evidence>